<keyword evidence="5" id="KW-1185">Reference proteome</keyword>
<feature type="domain" description="DUF632" evidence="3">
    <location>
        <begin position="471"/>
        <end position="773"/>
    </location>
</feature>
<evidence type="ECO:0000259" key="3">
    <source>
        <dbReference type="Pfam" id="PF04782"/>
    </source>
</evidence>
<dbReference type="GeneID" id="110788204"/>
<evidence type="ECO:0000256" key="2">
    <source>
        <dbReference type="SAM" id="MobiDB-lite"/>
    </source>
</evidence>
<feature type="compositionally biased region" description="Basic and acidic residues" evidence="2">
    <location>
        <begin position="367"/>
        <end position="384"/>
    </location>
</feature>
<evidence type="ECO:0000259" key="4">
    <source>
        <dbReference type="Pfam" id="PF04783"/>
    </source>
</evidence>
<dbReference type="KEGG" id="soe:110788204"/>
<feature type="region of interest" description="Disordered" evidence="2">
    <location>
        <begin position="264"/>
        <end position="438"/>
    </location>
</feature>
<dbReference type="Pfam" id="PF04782">
    <property type="entry name" value="DUF632"/>
    <property type="match status" value="1"/>
</dbReference>
<feature type="compositionally biased region" description="Low complexity" evidence="2">
    <location>
        <begin position="92"/>
        <end position="103"/>
    </location>
</feature>
<feature type="domain" description="DUF630" evidence="4">
    <location>
        <begin position="1"/>
        <end position="57"/>
    </location>
</feature>
<feature type="compositionally biased region" description="Basic and acidic residues" evidence="2">
    <location>
        <begin position="401"/>
        <end position="410"/>
    </location>
</feature>
<dbReference type="PANTHER" id="PTHR21450">
    <property type="entry name" value="PROTEIN ALTERED PHOSPHATE STARVATION RESPONSE 1"/>
    <property type="match status" value="1"/>
</dbReference>
<feature type="region of interest" description="Disordered" evidence="2">
    <location>
        <begin position="85"/>
        <end position="169"/>
    </location>
</feature>
<reference evidence="6" key="2">
    <citation type="submission" date="2025-08" db="UniProtKB">
        <authorList>
            <consortium name="RefSeq"/>
        </authorList>
    </citation>
    <scope>IDENTIFICATION</scope>
    <source>
        <tissue evidence="6">Leaf</tissue>
    </source>
</reference>
<proteinExistence type="predicted"/>
<evidence type="ECO:0000256" key="1">
    <source>
        <dbReference type="SAM" id="Coils"/>
    </source>
</evidence>
<feature type="compositionally biased region" description="Gly residues" evidence="2">
    <location>
        <begin position="385"/>
        <end position="400"/>
    </location>
</feature>
<evidence type="ECO:0000313" key="5">
    <source>
        <dbReference type="Proteomes" id="UP000813463"/>
    </source>
</evidence>
<protein>
    <submittedName>
        <fullName evidence="6">Protein ALTERED PHOSPHATE STARVATION RESPONSE 1</fullName>
    </submittedName>
</protein>
<dbReference type="PANTHER" id="PTHR21450:SF41">
    <property type="entry name" value="RNA POLYMERASE SUBUNIT BETA, PUTATIVE (DUF630 AND DUF632)-RELATED"/>
    <property type="match status" value="1"/>
</dbReference>
<dbReference type="InterPro" id="IPR006867">
    <property type="entry name" value="DUF632"/>
</dbReference>
<feature type="compositionally biased region" description="Pro residues" evidence="2">
    <location>
        <begin position="301"/>
        <end position="322"/>
    </location>
</feature>
<feature type="compositionally biased region" description="Acidic residues" evidence="2">
    <location>
        <begin position="110"/>
        <end position="121"/>
    </location>
</feature>
<reference evidence="5" key="1">
    <citation type="journal article" date="2021" name="Nat. Commun.">
        <title>Genomic analyses provide insights into spinach domestication and the genetic basis of agronomic traits.</title>
        <authorList>
            <person name="Cai X."/>
            <person name="Sun X."/>
            <person name="Xu C."/>
            <person name="Sun H."/>
            <person name="Wang X."/>
            <person name="Ge C."/>
            <person name="Zhang Z."/>
            <person name="Wang Q."/>
            <person name="Fei Z."/>
            <person name="Jiao C."/>
            <person name="Wang Q."/>
        </authorList>
    </citation>
    <scope>NUCLEOTIDE SEQUENCE [LARGE SCALE GENOMIC DNA]</scope>
    <source>
        <strain evidence="5">cv. Varoflay</strain>
    </source>
</reference>
<name>A0A9R0JVG8_SPIOL</name>
<dbReference type="Proteomes" id="UP000813463">
    <property type="component" value="Chromosome 4"/>
</dbReference>
<feature type="compositionally biased region" description="Acidic residues" evidence="2">
    <location>
        <begin position="356"/>
        <end position="366"/>
    </location>
</feature>
<accession>A0A9R0JVG8</accession>
<keyword evidence="1" id="KW-0175">Coiled coil</keyword>
<dbReference type="RefSeq" id="XP_021848529.2">
    <property type="nucleotide sequence ID" value="XM_021992837.2"/>
</dbReference>
<organism evidence="5 6">
    <name type="scientific">Spinacia oleracea</name>
    <name type="common">Spinach</name>
    <dbReference type="NCBI Taxonomy" id="3562"/>
    <lineage>
        <taxon>Eukaryota</taxon>
        <taxon>Viridiplantae</taxon>
        <taxon>Streptophyta</taxon>
        <taxon>Embryophyta</taxon>
        <taxon>Tracheophyta</taxon>
        <taxon>Spermatophyta</taxon>
        <taxon>Magnoliopsida</taxon>
        <taxon>eudicotyledons</taxon>
        <taxon>Gunneridae</taxon>
        <taxon>Pentapetalae</taxon>
        <taxon>Caryophyllales</taxon>
        <taxon>Chenopodiaceae</taxon>
        <taxon>Chenopodioideae</taxon>
        <taxon>Anserineae</taxon>
        <taxon>Spinacia</taxon>
    </lineage>
</organism>
<sequence>MGCASSKLDDLPAVILCRERVEFLSLALQQRYAFAESHVAYIHSLQSVGDSFHRFFDSPAGIQPPPPLLDLPPQRKLAEQDLPPPAAVAADSGHLSHSNSGSHLHFHTDSDDDDDDEDDDSASGSLHHHHNHDSPPRTGMMYEERSEGGAGGRDGGFIPGGGGFIQGGGGGGFSPGNGGFNPYMYSNAGNGYPNMQINYMKKHVTPSVSYEQRPVSYQTETVQFGDPSSSSTNYYDYYGGNNNNNNNMNTNIKDSNGYMNYGGFFGAPAPPPQRDGGYGGWNGGPPPPPQRGGVYGGWNGGPPPPMGQTKPAPPPPPPPAPSTSPWDFMNLFESIDSHYPPYTPSRDSREVREEEGIPDLEDEDNEHEVVKEVHGHQKFVDDNHGGNGGGGGSGSGGGGEAKGDSKRVEEEVVGVSEGDGGLYRERPSASSPESTPVEYEVHIVEKKVVGEEGKSDQQGKGGGRPGFRSVFEVVREIQVQFERAATSGGELAKVLEVGKLRYQRKNAAYQVSTKMLNVITPSLPSSSKDEASLVVDEDVQLRSVNLSATLQKLYLWEKKLFDEVKAEEKMRVSHDRKVDKLKHLVEKGAEPTKIDSTRSVVRSLSTKIRIAIQIVDKISAKINKLRDEELWPQLKELLLGLSRMWKAMLECHHSQCEAIDGARGLDAIAFPSNPSDTHLEASLQLEHDLLNWTCRFTEWIGAQKGYVRALNRWLLKCILYEPEETADGIAPFSPGRAGAPPIFVICNQWDQSLERIAETSEKELVDSLRVFSMMVLHLREQDKGELRQRMTANRDMERKVKNLEREDIKMQKKMVLVTASGDSDGVSSLSGNVVYQSDTSSKASLQAGLRHVFEALDRFTTDSVKAYEELLERSEEVLREHGGNVS</sequence>
<feature type="compositionally biased region" description="Gly residues" evidence="2">
    <location>
        <begin position="148"/>
        <end position="169"/>
    </location>
</feature>
<dbReference type="Pfam" id="PF04783">
    <property type="entry name" value="DUF630"/>
    <property type="match status" value="1"/>
</dbReference>
<feature type="coiled-coil region" evidence="1">
    <location>
        <begin position="786"/>
        <end position="813"/>
    </location>
</feature>
<gene>
    <name evidence="6" type="primary">LOC110788204</name>
</gene>
<feature type="compositionally biased region" description="Basic and acidic residues" evidence="2">
    <location>
        <begin position="346"/>
        <end position="355"/>
    </location>
</feature>
<dbReference type="AlphaFoldDB" id="A0A9R0JVG8"/>
<evidence type="ECO:0000313" key="6">
    <source>
        <dbReference type="RefSeq" id="XP_021848529.2"/>
    </source>
</evidence>
<dbReference type="InterPro" id="IPR006868">
    <property type="entry name" value="DUF630"/>
</dbReference>